<evidence type="ECO:0000313" key="12">
    <source>
        <dbReference type="EMBL" id="RDB70319.1"/>
    </source>
</evidence>
<dbReference type="EMBL" id="WPOM01000017">
    <property type="protein sequence ID" value="MVN33424.1"/>
    <property type="molecule type" value="Genomic_DNA"/>
</dbReference>
<keyword evidence="4 8" id="KW-0540">Nuclease</keyword>
<dbReference type="PANTHER" id="PTHR23355:SF9">
    <property type="entry name" value="DIS3-LIKE EXONUCLEASE 2"/>
    <property type="match status" value="1"/>
</dbReference>
<evidence type="ECO:0000256" key="5">
    <source>
        <dbReference type="ARBA" id="ARBA00022801"/>
    </source>
</evidence>
<dbReference type="Proteomes" id="UP000436429">
    <property type="component" value="Unassembled WGS sequence"/>
</dbReference>
<evidence type="ECO:0000313" key="11">
    <source>
        <dbReference type="EMBL" id="MVN33424.1"/>
    </source>
</evidence>
<dbReference type="PROSITE" id="PS01175">
    <property type="entry name" value="RIBONUCLEASE_II"/>
    <property type="match status" value="1"/>
</dbReference>
<dbReference type="Gene3D" id="2.40.50.140">
    <property type="entry name" value="Nucleic acid-binding proteins"/>
    <property type="match status" value="2"/>
</dbReference>
<comment type="function">
    <text evidence="8">3'-5' exoribonuclease that releases 5'-nucleoside monophosphates and is involved in maturation of structured RNAs.</text>
</comment>
<dbReference type="InterPro" id="IPR050180">
    <property type="entry name" value="RNR_Ribonuclease"/>
</dbReference>
<dbReference type="SUPFAM" id="SSF50249">
    <property type="entry name" value="Nucleic acid-binding proteins"/>
    <property type="match status" value="3"/>
</dbReference>
<dbReference type="GO" id="GO:0006402">
    <property type="term" value="P:mRNA catabolic process"/>
    <property type="evidence" value="ECO:0007669"/>
    <property type="project" value="TreeGrafter"/>
</dbReference>
<dbReference type="EMBL" id="PPTX01000003">
    <property type="protein sequence ID" value="RDB81086.1"/>
    <property type="molecule type" value="Genomic_DNA"/>
</dbReference>
<dbReference type="InterPro" id="IPR012340">
    <property type="entry name" value="NA-bd_OB-fold"/>
</dbReference>
<dbReference type="NCBIfam" id="TIGR00358">
    <property type="entry name" value="3_prime_RNase"/>
    <property type="match status" value="1"/>
</dbReference>
<evidence type="ECO:0000313" key="15">
    <source>
        <dbReference type="Proteomes" id="UP000253752"/>
    </source>
</evidence>
<dbReference type="AlphaFoldDB" id="A0A369N4C4"/>
<evidence type="ECO:0000256" key="4">
    <source>
        <dbReference type="ARBA" id="ARBA00022722"/>
    </source>
</evidence>
<evidence type="ECO:0000313" key="18">
    <source>
        <dbReference type="Proteomes" id="UP000436429"/>
    </source>
</evidence>
<name>A0A369N4C4_EGGLN</name>
<evidence type="ECO:0000256" key="3">
    <source>
        <dbReference type="ARBA" id="ARBA00022490"/>
    </source>
</evidence>
<dbReference type="PROSITE" id="PS50126">
    <property type="entry name" value="S1"/>
    <property type="match status" value="1"/>
</dbReference>
<evidence type="ECO:0000256" key="2">
    <source>
        <dbReference type="ARBA" id="ARBA00004496"/>
    </source>
</evidence>
<dbReference type="Pfam" id="PF08206">
    <property type="entry name" value="OB_RNB"/>
    <property type="match status" value="1"/>
</dbReference>
<reference evidence="11 18" key="2">
    <citation type="submission" date="2019-11" db="EMBL/GenBank/DDBJ databases">
        <title>Whole genome shotgun sequencing (WGS) data from Adlercreutzia equolifaciens ResAG-91, Eggerthella lenta MRI-F36, MRI-F37, MRI-F40, ResAG-49, ResAG-88, ResAG-121, ResAG-145, and Gordonibacter sp. ResAG-5, ResAG-26, ResAG-43, ResAG-50, ResAG-59.</title>
        <authorList>
            <person name="Stoll D.A."/>
            <person name="Danylec N."/>
            <person name="Franz C.M.A.P."/>
            <person name="Huch M."/>
        </authorList>
    </citation>
    <scope>NUCLEOTIDE SEQUENCE [LARGE SCALE GENOMIC DNA]</scope>
    <source>
        <strain evidence="11 18">ResAG-88</strain>
    </source>
</reference>
<evidence type="ECO:0000313" key="17">
    <source>
        <dbReference type="Proteomes" id="UP000253970"/>
    </source>
</evidence>
<dbReference type="RefSeq" id="WP_009304142.1">
    <property type="nucleotide sequence ID" value="NZ_AP025575.1"/>
</dbReference>
<keyword evidence="6 8" id="KW-0269">Exonuclease</keyword>
<dbReference type="Pfam" id="PF17876">
    <property type="entry name" value="CSD2"/>
    <property type="match status" value="1"/>
</dbReference>
<comment type="subcellular location">
    <subcellularLocation>
        <location evidence="2 8">Cytoplasm</location>
    </subcellularLocation>
</comment>
<dbReference type="EMBL" id="PPTU01000010">
    <property type="protein sequence ID" value="RDB70319.1"/>
    <property type="molecule type" value="Genomic_DNA"/>
</dbReference>
<dbReference type="HAMAP" id="MF_01895">
    <property type="entry name" value="RNase_R"/>
    <property type="match status" value="1"/>
</dbReference>
<dbReference type="InterPro" id="IPR022966">
    <property type="entry name" value="RNase_II/R_CS"/>
</dbReference>
<dbReference type="EMBL" id="PPUQ01000003">
    <property type="protein sequence ID" value="RDC40464.1"/>
    <property type="molecule type" value="Genomic_DNA"/>
</dbReference>
<dbReference type="GO" id="GO:0003723">
    <property type="term" value="F:RNA binding"/>
    <property type="evidence" value="ECO:0007669"/>
    <property type="project" value="UniProtKB-UniRule"/>
</dbReference>
<dbReference type="CDD" id="cd04471">
    <property type="entry name" value="S1_RNase_R"/>
    <property type="match status" value="1"/>
</dbReference>
<dbReference type="InterPro" id="IPR001900">
    <property type="entry name" value="RNase_II/R"/>
</dbReference>
<dbReference type="OMA" id="DWYEYRS"/>
<evidence type="ECO:0000256" key="7">
    <source>
        <dbReference type="ARBA" id="ARBA00022884"/>
    </source>
</evidence>
<dbReference type="SMART" id="SM00316">
    <property type="entry name" value="S1"/>
    <property type="match status" value="1"/>
</dbReference>
<dbReference type="Proteomes" id="UP000253752">
    <property type="component" value="Unassembled WGS sequence"/>
</dbReference>
<keyword evidence="3 8" id="KW-0963">Cytoplasm</keyword>
<evidence type="ECO:0000313" key="13">
    <source>
        <dbReference type="EMBL" id="RDB81086.1"/>
    </source>
</evidence>
<organism evidence="12 17">
    <name type="scientific">Eggerthella lenta</name>
    <name type="common">Eubacterium lentum</name>
    <dbReference type="NCBI Taxonomy" id="84112"/>
    <lineage>
        <taxon>Bacteria</taxon>
        <taxon>Bacillati</taxon>
        <taxon>Actinomycetota</taxon>
        <taxon>Coriobacteriia</taxon>
        <taxon>Eggerthellales</taxon>
        <taxon>Eggerthellaceae</taxon>
        <taxon>Eggerthella</taxon>
    </lineage>
</organism>
<feature type="domain" description="S1 motif" evidence="10">
    <location>
        <begin position="617"/>
        <end position="697"/>
    </location>
</feature>
<dbReference type="InterPro" id="IPR040476">
    <property type="entry name" value="CSD2"/>
</dbReference>
<dbReference type="GeneID" id="69511406"/>
<keyword evidence="5 8" id="KW-0378">Hydrolase</keyword>
<gene>
    <name evidence="8" type="primary">rnr</name>
    <name evidence="14" type="ORF">C1853_03410</name>
    <name evidence="13" type="ORF">C1872_03320</name>
    <name evidence="12" type="ORF">C1875_08060</name>
    <name evidence="11" type="ORF">GO726_09630</name>
</gene>
<dbReference type="SMART" id="SM00955">
    <property type="entry name" value="RNB"/>
    <property type="match status" value="1"/>
</dbReference>
<dbReference type="Pfam" id="PF00773">
    <property type="entry name" value="RNB"/>
    <property type="match status" value="1"/>
</dbReference>
<comment type="catalytic activity">
    <reaction evidence="1 8">
        <text>Exonucleolytic cleavage in the 3'- to 5'-direction to yield nucleoside 5'-phosphates.</text>
        <dbReference type="EC" id="3.1.13.1"/>
    </reaction>
</comment>
<accession>A0A369N4C4</accession>
<dbReference type="InterPro" id="IPR013223">
    <property type="entry name" value="RNase_B_OB_dom"/>
</dbReference>
<comment type="similarity">
    <text evidence="8">Belongs to the RNR ribonuclease family. RNase R subfamily.</text>
</comment>
<dbReference type="Proteomes" id="UP000253970">
    <property type="component" value="Unassembled WGS sequence"/>
</dbReference>
<dbReference type="GO" id="GO:0008859">
    <property type="term" value="F:exoribonuclease II activity"/>
    <property type="evidence" value="ECO:0007669"/>
    <property type="project" value="UniProtKB-UniRule"/>
</dbReference>
<dbReference type="EC" id="3.1.13.1" evidence="8"/>
<evidence type="ECO:0000313" key="16">
    <source>
        <dbReference type="Proteomes" id="UP000253915"/>
    </source>
</evidence>
<dbReference type="InterPro" id="IPR004476">
    <property type="entry name" value="RNase_II/RNase_R"/>
</dbReference>
<dbReference type="Pfam" id="PF00575">
    <property type="entry name" value="S1"/>
    <property type="match status" value="1"/>
</dbReference>
<evidence type="ECO:0000259" key="10">
    <source>
        <dbReference type="PROSITE" id="PS50126"/>
    </source>
</evidence>
<feature type="region of interest" description="Disordered" evidence="9">
    <location>
        <begin position="1"/>
        <end position="21"/>
    </location>
</feature>
<evidence type="ECO:0000256" key="9">
    <source>
        <dbReference type="SAM" id="MobiDB-lite"/>
    </source>
</evidence>
<comment type="caution">
    <text evidence="12">The sequence shown here is derived from an EMBL/GenBank/DDBJ whole genome shotgun (WGS) entry which is preliminary data.</text>
</comment>
<sequence>MGRTRSHTRRHPRSNPRGVLSVRGGGFGFVQTAEGEFFVPESKMAGAFDGDLVEVAPLPVQSGRKKQPHERKADLRAGEKPAARVLRVVDRAHDTLVGRYEVAEPFGVVVPEDANIPYDIFTMRADRPDIEDGSLVRVRITTFPSRNTAATGVIEEVLGLADDEHAAVDVVIARHKLETVFSEGALSEARSAVLDEDGALASGYRDLRERFTFTIDPADARDFDDAVSLEPVSTCGVGTGIRVVDERGLGVARWRLGVHIADVAHYVPWNSSLDLDARRRATSVYLVDRVIPMLPDELSGDLCSLKPDEVRRTMTADLYLDDRARLVAYDLYPALIRSHARLSYEEAQALLDRCHPERSAEGAESKDLVRRDGACAPGDGLSDRLAALSRLAKQRFASRERAGGLDFDSVEARVVLDEEGSPTGIDLRVKTDATSLIEEAMILANETVAKHLRDAKFPSLYRVHEQPSADSLAALVPVFQDFAWFRDIDQADFIAGDAHVVQRVLEASAERPEGELVSTLLLRSMKRAVYRPDCAAHYGLASGAYTHFTSPIRRYPDLVVHRMLKALIGGRPEKFDQEKSALPWIAEHSSDMERIAEKAARESQEVKLIEYLERFVGQTFSATVSGVATYGAYVRLDNTAEGLIPCKNLGSEYFALDPVQHRLTGQDTGASYRLAQRLAVVLVSADPRARRLDFRPARDER</sequence>
<evidence type="ECO:0000256" key="1">
    <source>
        <dbReference type="ARBA" id="ARBA00001849"/>
    </source>
</evidence>
<evidence type="ECO:0000256" key="6">
    <source>
        <dbReference type="ARBA" id="ARBA00022839"/>
    </source>
</evidence>
<reference evidence="15 16" key="1">
    <citation type="journal article" date="2018" name="Elife">
        <title>Discovery and characterization of a prevalent human gut bacterial enzyme sufficient for the inactivation of a family of plant toxins.</title>
        <authorList>
            <person name="Koppel N."/>
            <person name="Bisanz J.E."/>
            <person name="Pandelia M.E."/>
            <person name="Turnbaugh P.J."/>
            <person name="Balskus E.P."/>
        </authorList>
    </citation>
    <scope>NUCLEOTIDE SEQUENCE [LARGE SCALE GENOMIC DNA]</scope>
    <source>
        <strain evidence="14 16">16A</strain>
        <strain evidence="13 15">MR1 #12</strain>
        <strain evidence="12 17">W1 BHI 6</strain>
    </source>
</reference>
<feature type="compositionally biased region" description="Basic residues" evidence="9">
    <location>
        <begin position="1"/>
        <end position="14"/>
    </location>
</feature>
<dbReference type="InterPro" id="IPR003029">
    <property type="entry name" value="S1_domain"/>
</dbReference>
<evidence type="ECO:0000256" key="8">
    <source>
        <dbReference type="HAMAP-Rule" id="MF_01895"/>
    </source>
</evidence>
<dbReference type="InterPro" id="IPR011805">
    <property type="entry name" value="RNase_R"/>
</dbReference>
<protein>
    <recommendedName>
        <fullName evidence="8">Ribonuclease R</fullName>
        <shortName evidence="8">RNase R</shortName>
        <ecNumber evidence="8">3.1.13.1</ecNumber>
    </recommendedName>
</protein>
<proteinExistence type="inferred from homology"/>
<keyword evidence="7 8" id="KW-0694">RNA-binding</keyword>
<evidence type="ECO:0000313" key="14">
    <source>
        <dbReference type="EMBL" id="RDC40464.1"/>
    </source>
</evidence>
<dbReference type="PANTHER" id="PTHR23355">
    <property type="entry name" value="RIBONUCLEASE"/>
    <property type="match status" value="1"/>
</dbReference>
<dbReference type="Proteomes" id="UP000253915">
    <property type="component" value="Unassembled WGS sequence"/>
</dbReference>
<dbReference type="GO" id="GO:0005829">
    <property type="term" value="C:cytosol"/>
    <property type="evidence" value="ECO:0007669"/>
    <property type="project" value="TreeGrafter"/>
</dbReference>